<sequence>MEAQKRQDSFRWMILFMLFAATTINYLDRQILAILKPTLDKEFGWTNTEYAMIMSIFQGAYAVGLTLFGWIVDKYGAKLGFAISIAWWSVGAMLHALAGGVKSMGACRIVLGLGEGGNFPSCIKTVTSWFQAKERVLATTLFNSGSNVGAMVAPAAVAWMAGNWGWQSVFLAAGALGFMWLVFWLRMPKEPRQALVEESAAAAQEEKAVKIPWRELICFRQTWSLIVVRFLTDPVWWFFLFWLPDFFKKHFNCDIAEDPAPLVTVFAIVTVLSIGGGWLTKRLASLGWNVNKVRKVSMLVFAACVFPVVFVQSLDMWQIVCLIGLAGAAHQAWSANVYTLGSDMFPKSEVASVTGLTSMAGQVGSMLFVIAVGNILDHYKDMGNEAGGYDVIFTVCGSAYLVSFVIFSLIVPKIGMVTSRRAEESGV</sequence>
<feature type="transmembrane region" description="Helical" evidence="5">
    <location>
        <begin position="262"/>
        <end position="280"/>
    </location>
</feature>
<dbReference type="InterPro" id="IPR011701">
    <property type="entry name" value="MFS"/>
</dbReference>
<evidence type="ECO:0000256" key="4">
    <source>
        <dbReference type="ARBA" id="ARBA00023136"/>
    </source>
</evidence>
<evidence type="ECO:0000256" key="3">
    <source>
        <dbReference type="ARBA" id="ARBA00022989"/>
    </source>
</evidence>
<organism evidence="7 8">
    <name type="scientific">Akkermansia glycaniphila</name>
    <dbReference type="NCBI Taxonomy" id="1679444"/>
    <lineage>
        <taxon>Bacteria</taxon>
        <taxon>Pseudomonadati</taxon>
        <taxon>Verrucomicrobiota</taxon>
        <taxon>Verrucomicrobiia</taxon>
        <taxon>Verrucomicrobiales</taxon>
        <taxon>Akkermansiaceae</taxon>
        <taxon>Akkermansia</taxon>
    </lineage>
</organism>
<dbReference type="PATRIC" id="fig|1679444.3.peg.2392"/>
<name>A0A1C7PDP9_9BACT</name>
<feature type="transmembrane region" description="Helical" evidence="5">
    <location>
        <begin position="164"/>
        <end position="185"/>
    </location>
</feature>
<evidence type="ECO:0000256" key="1">
    <source>
        <dbReference type="ARBA" id="ARBA00004141"/>
    </source>
</evidence>
<feature type="transmembrane region" description="Helical" evidence="5">
    <location>
        <begin position="316"/>
        <end position="338"/>
    </location>
</feature>
<dbReference type="GO" id="GO:0016020">
    <property type="term" value="C:membrane"/>
    <property type="evidence" value="ECO:0007669"/>
    <property type="project" value="UniProtKB-SubCell"/>
</dbReference>
<proteinExistence type="predicted"/>
<dbReference type="InterPro" id="IPR036259">
    <property type="entry name" value="MFS_trans_sf"/>
</dbReference>
<evidence type="ECO:0000313" key="8">
    <source>
        <dbReference type="Proteomes" id="UP000176204"/>
    </source>
</evidence>
<protein>
    <submittedName>
        <fullName evidence="7">Major facilitator superfamily</fullName>
    </submittedName>
</protein>
<evidence type="ECO:0000256" key="5">
    <source>
        <dbReference type="SAM" id="Phobius"/>
    </source>
</evidence>
<dbReference type="CDD" id="cd17319">
    <property type="entry name" value="MFS_ExuT_GudP_like"/>
    <property type="match status" value="1"/>
</dbReference>
<accession>A0A1C7PDP9</accession>
<dbReference type="KEGG" id="agl:PYTT_1121"/>
<feature type="transmembrane region" description="Helical" evidence="5">
    <location>
        <begin position="391"/>
        <end position="411"/>
    </location>
</feature>
<dbReference type="RefSeq" id="WP_067774117.1">
    <property type="nucleotide sequence ID" value="NZ_JACVVN010000007.1"/>
</dbReference>
<evidence type="ECO:0000313" key="7">
    <source>
        <dbReference type="EMBL" id="SEH83851.1"/>
    </source>
</evidence>
<feature type="transmembrane region" description="Helical" evidence="5">
    <location>
        <begin position="52"/>
        <end position="72"/>
    </location>
</feature>
<feature type="transmembrane region" description="Helical" evidence="5">
    <location>
        <begin position="292"/>
        <end position="310"/>
    </location>
</feature>
<dbReference type="PANTHER" id="PTHR11662">
    <property type="entry name" value="SOLUTE CARRIER FAMILY 17"/>
    <property type="match status" value="1"/>
</dbReference>
<dbReference type="AlphaFoldDB" id="A0A1C7PDP9"/>
<dbReference type="Proteomes" id="UP000176204">
    <property type="component" value="Chromosome I"/>
</dbReference>
<dbReference type="EMBL" id="LT629973">
    <property type="protein sequence ID" value="SEH83851.1"/>
    <property type="molecule type" value="Genomic_DNA"/>
</dbReference>
<evidence type="ECO:0000259" key="6">
    <source>
        <dbReference type="PROSITE" id="PS50850"/>
    </source>
</evidence>
<dbReference type="PROSITE" id="PS50850">
    <property type="entry name" value="MFS"/>
    <property type="match status" value="1"/>
</dbReference>
<gene>
    <name evidence="7" type="ORF">PYTT_1121</name>
</gene>
<dbReference type="STRING" id="1679444.PYTT_1121"/>
<keyword evidence="3 5" id="KW-1133">Transmembrane helix</keyword>
<feature type="transmembrane region" description="Helical" evidence="5">
    <location>
        <begin position="12"/>
        <end position="32"/>
    </location>
</feature>
<dbReference type="Pfam" id="PF07690">
    <property type="entry name" value="MFS_1"/>
    <property type="match status" value="1"/>
</dbReference>
<keyword evidence="2 5" id="KW-0812">Transmembrane</keyword>
<feature type="transmembrane region" description="Helical" evidence="5">
    <location>
        <begin position="350"/>
        <end position="371"/>
    </location>
</feature>
<feature type="transmembrane region" description="Helical" evidence="5">
    <location>
        <begin position="79"/>
        <end position="98"/>
    </location>
</feature>
<dbReference type="InterPro" id="IPR050382">
    <property type="entry name" value="MFS_Na/Anion_cotransporter"/>
</dbReference>
<dbReference type="GO" id="GO:0015134">
    <property type="term" value="F:hexuronate transmembrane transporter activity"/>
    <property type="evidence" value="ECO:0007669"/>
    <property type="project" value="TreeGrafter"/>
</dbReference>
<dbReference type="SUPFAM" id="SSF103473">
    <property type="entry name" value="MFS general substrate transporter"/>
    <property type="match status" value="1"/>
</dbReference>
<keyword evidence="4 5" id="KW-0472">Membrane</keyword>
<dbReference type="Gene3D" id="1.20.1250.20">
    <property type="entry name" value="MFS general substrate transporter like domains"/>
    <property type="match status" value="2"/>
</dbReference>
<evidence type="ECO:0000256" key="2">
    <source>
        <dbReference type="ARBA" id="ARBA00022692"/>
    </source>
</evidence>
<feature type="transmembrane region" description="Helical" evidence="5">
    <location>
        <begin position="223"/>
        <end position="242"/>
    </location>
</feature>
<dbReference type="PANTHER" id="PTHR11662:SF285">
    <property type="entry name" value="HEXURONATE TRANSPORTER"/>
    <property type="match status" value="1"/>
</dbReference>
<reference evidence="8" key="1">
    <citation type="submission" date="2016-09" db="EMBL/GenBank/DDBJ databases">
        <authorList>
            <person name="Koehorst J."/>
        </authorList>
    </citation>
    <scope>NUCLEOTIDE SEQUENCE [LARGE SCALE GENOMIC DNA]</scope>
</reference>
<dbReference type="InterPro" id="IPR020846">
    <property type="entry name" value="MFS_dom"/>
</dbReference>
<dbReference type="OrthoDB" id="9773404at2"/>
<feature type="domain" description="Major facilitator superfamily (MFS) profile" evidence="6">
    <location>
        <begin position="14"/>
        <end position="415"/>
    </location>
</feature>
<comment type="subcellular location">
    <subcellularLocation>
        <location evidence="1">Membrane</location>
        <topology evidence="1">Multi-pass membrane protein</topology>
    </subcellularLocation>
</comment>
<keyword evidence="8" id="KW-1185">Reference proteome</keyword>